<dbReference type="AlphaFoldDB" id="A0A9W9YV12"/>
<dbReference type="GO" id="GO:0051287">
    <property type="term" value="F:NAD binding"/>
    <property type="evidence" value="ECO:0007669"/>
    <property type="project" value="InterPro"/>
</dbReference>
<feature type="domain" description="D-isomer specific 2-hydroxyacid dehydrogenase NAD-binding" evidence="5">
    <location>
        <begin position="123"/>
        <end position="192"/>
    </location>
</feature>
<dbReference type="Pfam" id="PF02826">
    <property type="entry name" value="2-Hacid_dh_C"/>
    <property type="match status" value="1"/>
</dbReference>
<dbReference type="SUPFAM" id="SSF51735">
    <property type="entry name" value="NAD(P)-binding Rossmann-fold domains"/>
    <property type="match status" value="1"/>
</dbReference>
<dbReference type="GO" id="GO:0005829">
    <property type="term" value="C:cytosol"/>
    <property type="evidence" value="ECO:0007669"/>
    <property type="project" value="TreeGrafter"/>
</dbReference>
<evidence type="ECO:0000259" key="5">
    <source>
        <dbReference type="Pfam" id="PF02826"/>
    </source>
</evidence>
<dbReference type="GO" id="GO:0016618">
    <property type="term" value="F:hydroxypyruvate reductase [NAD(P)H] activity"/>
    <property type="evidence" value="ECO:0007669"/>
    <property type="project" value="TreeGrafter"/>
</dbReference>
<sequence>METRSRPVVASISVTDSVTTLSPQLQQMANEAPFNMLAVNPAEISAEISEELVQRIEGLVHYSGHCHIDAKLMDSFPNLKVISNFGVGVNHIDIAAASERGNRCLETHRECSLNVRQIWLSLFLMASARNVVEGDRIVRSPETKQFSHYYGTMVSGSTIGIVGLGRIGCAVAKRANGFDMKVLYYNRNRKGKLRRNNLAHSTAIRWRISYMSQTL</sequence>
<dbReference type="OrthoDB" id="298012at2759"/>
<dbReference type="InterPro" id="IPR050223">
    <property type="entry name" value="D-isomer_2-hydroxyacid_DH"/>
</dbReference>
<evidence type="ECO:0000256" key="2">
    <source>
        <dbReference type="ARBA" id="ARBA00023002"/>
    </source>
</evidence>
<dbReference type="GO" id="GO:0030267">
    <property type="term" value="F:glyoxylate reductase (NADPH) activity"/>
    <property type="evidence" value="ECO:0007669"/>
    <property type="project" value="TreeGrafter"/>
</dbReference>
<gene>
    <name evidence="6" type="ORF">OS493_005470</name>
</gene>
<feature type="domain" description="D-isomer specific 2-hydroxyacid dehydrogenase catalytic" evidence="4">
    <location>
        <begin position="37"/>
        <end position="101"/>
    </location>
</feature>
<evidence type="ECO:0000256" key="3">
    <source>
        <dbReference type="RuleBase" id="RU003719"/>
    </source>
</evidence>
<keyword evidence="7" id="KW-1185">Reference proteome</keyword>
<dbReference type="SUPFAM" id="SSF52283">
    <property type="entry name" value="Formate/glycerate dehydrogenase catalytic domain-like"/>
    <property type="match status" value="1"/>
</dbReference>
<dbReference type="PANTHER" id="PTHR10996:SF257">
    <property type="entry name" value="GLYOXYLATE REDUCTASE 1"/>
    <property type="match status" value="1"/>
</dbReference>
<dbReference type="EMBL" id="MU827303">
    <property type="protein sequence ID" value="KAJ7365363.1"/>
    <property type="molecule type" value="Genomic_DNA"/>
</dbReference>
<protein>
    <submittedName>
        <fullName evidence="6">Uncharacterized protein</fullName>
    </submittedName>
</protein>
<evidence type="ECO:0000313" key="6">
    <source>
        <dbReference type="EMBL" id="KAJ7365363.1"/>
    </source>
</evidence>
<dbReference type="Pfam" id="PF00389">
    <property type="entry name" value="2-Hacid_dh"/>
    <property type="match status" value="1"/>
</dbReference>
<organism evidence="6 7">
    <name type="scientific">Desmophyllum pertusum</name>
    <dbReference type="NCBI Taxonomy" id="174260"/>
    <lineage>
        <taxon>Eukaryota</taxon>
        <taxon>Metazoa</taxon>
        <taxon>Cnidaria</taxon>
        <taxon>Anthozoa</taxon>
        <taxon>Hexacorallia</taxon>
        <taxon>Scleractinia</taxon>
        <taxon>Caryophylliina</taxon>
        <taxon>Caryophylliidae</taxon>
        <taxon>Desmophyllum</taxon>
    </lineage>
</organism>
<dbReference type="InterPro" id="IPR029752">
    <property type="entry name" value="D-isomer_DH_CS1"/>
</dbReference>
<evidence type="ECO:0000313" key="7">
    <source>
        <dbReference type="Proteomes" id="UP001163046"/>
    </source>
</evidence>
<comment type="similarity">
    <text evidence="1 3">Belongs to the D-isomer specific 2-hydroxyacid dehydrogenase family.</text>
</comment>
<dbReference type="InterPro" id="IPR006139">
    <property type="entry name" value="D-isomer_2_OHA_DH_cat_dom"/>
</dbReference>
<dbReference type="InterPro" id="IPR006140">
    <property type="entry name" value="D-isomer_DH_NAD-bd"/>
</dbReference>
<dbReference type="PROSITE" id="PS00065">
    <property type="entry name" value="D_2_HYDROXYACID_DH_1"/>
    <property type="match status" value="1"/>
</dbReference>
<accession>A0A9W9YV12</accession>
<evidence type="ECO:0000256" key="1">
    <source>
        <dbReference type="ARBA" id="ARBA00005854"/>
    </source>
</evidence>
<evidence type="ECO:0000259" key="4">
    <source>
        <dbReference type="Pfam" id="PF00389"/>
    </source>
</evidence>
<comment type="caution">
    <text evidence="6">The sequence shown here is derived from an EMBL/GenBank/DDBJ whole genome shotgun (WGS) entry which is preliminary data.</text>
</comment>
<dbReference type="PANTHER" id="PTHR10996">
    <property type="entry name" value="2-HYDROXYACID DEHYDROGENASE-RELATED"/>
    <property type="match status" value="1"/>
</dbReference>
<dbReference type="InterPro" id="IPR036291">
    <property type="entry name" value="NAD(P)-bd_dom_sf"/>
</dbReference>
<dbReference type="Gene3D" id="3.40.50.720">
    <property type="entry name" value="NAD(P)-binding Rossmann-like Domain"/>
    <property type="match status" value="2"/>
</dbReference>
<keyword evidence="2 3" id="KW-0560">Oxidoreductase</keyword>
<name>A0A9W9YV12_9CNID</name>
<proteinExistence type="inferred from homology"/>
<reference evidence="6" key="1">
    <citation type="submission" date="2023-01" db="EMBL/GenBank/DDBJ databases">
        <title>Genome assembly of the deep-sea coral Lophelia pertusa.</title>
        <authorList>
            <person name="Herrera S."/>
            <person name="Cordes E."/>
        </authorList>
    </citation>
    <scope>NUCLEOTIDE SEQUENCE</scope>
    <source>
        <strain evidence="6">USNM1676648</strain>
        <tissue evidence="6">Polyp</tissue>
    </source>
</reference>
<dbReference type="Proteomes" id="UP001163046">
    <property type="component" value="Unassembled WGS sequence"/>
</dbReference>